<dbReference type="EMBL" id="JBBKAJ010000022">
    <property type="protein sequence ID" value="MEJ8636965.1"/>
    <property type="molecule type" value="Genomic_DNA"/>
</dbReference>
<comment type="caution">
    <text evidence="1">The sequence shown here is derived from an EMBL/GenBank/DDBJ whole genome shotgun (WGS) entry which is preliminary data.</text>
</comment>
<keyword evidence="2" id="KW-1185">Reference proteome</keyword>
<accession>A0ACC6PZT0</accession>
<organism evidence="1 2">
    <name type="scientific">Streptomyces achmelvichensis</name>
    <dbReference type="NCBI Taxonomy" id="3134111"/>
    <lineage>
        <taxon>Bacteria</taxon>
        <taxon>Bacillati</taxon>
        <taxon>Actinomycetota</taxon>
        <taxon>Actinomycetes</taxon>
        <taxon>Kitasatosporales</taxon>
        <taxon>Streptomycetaceae</taxon>
        <taxon>Streptomyces</taxon>
    </lineage>
</organism>
<evidence type="ECO:0000313" key="2">
    <source>
        <dbReference type="Proteomes" id="UP001377168"/>
    </source>
</evidence>
<gene>
    <name evidence="1" type="ORF">WKI67_26740</name>
</gene>
<proteinExistence type="predicted"/>
<protein>
    <submittedName>
        <fullName evidence="1">ABC transporter permease</fullName>
    </submittedName>
</protein>
<sequence>MSATATSTPPPAAPKVAGGKGGRRRLSFPVILLILAGGLLALSAVRAITGAQDLTGAGQISASLSLAVPIGLAGLGGLWAERSGVVNIGLEGMMILGTFFGAWAGWQTSPWLGVLAGVLGGMFGGLLHAVATVTFGVDHIISGIAINILAVGITTYFAKLWFNSGEAATKGGSPKQSPPADSITSVTIPGLSDWLASIEKHHWFLVSDLAGILGGLVTNVSLLTIVAALLFVLTFWVLWKTTFGLRLRSCGENPIAAESLGVNVYTYKYVAVIVSGGLAGLGGAFLSLVTSHIYNEGQTGGRGYIGLAAMIFGNWRPGGLAMGAGLFGFSDALQLRNGGESVHALLLLLVVVLAGLAAWKFYRKSFLQAAVSAVISAVVLVWYLGTDTVPNEFVTATPYIVTLLVLSLSAQRLRMPKADGMRYRKGQGK</sequence>
<reference evidence="1" key="1">
    <citation type="submission" date="2024-03" db="EMBL/GenBank/DDBJ databases">
        <title>Novel Streptomyces species of biotechnological and ecological value are a feature of Machair soil.</title>
        <authorList>
            <person name="Prole J.R."/>
            <person name="Goodfellow M."/>
            <person name="Allenby N."/>
            <person name="Ward A.C."/>
        </authorList>
    </citation>
    <scope>NUCLEOTIDE SEQUENCE</scope>
    <source>
        <strain evidence="1">MS2.AVA.5</strain>
    </source>
</reference>
<dbReference type="Proteomes" id="UP001377168">
    <property type="component" value="Unassembled WGS sequence"/>
</dbReference>
<evidence type="ECO:0000313" key="1">
    <source>
        <dbReference type="EMBL" id="MEJ8636965.1"/>
    </source>
</evidence>
<name>A0ACC6PZT0_9ACTN</name>